<proteinExistence type="predicted"/>
<sequence>MEEFWDKMNKKLEKNTSMFGRSIESSHKKLISKCYKCMSDCYYMPYSIDQCSFCEKKCQDVVKEVHRELQHLVEVVHKDYEDCNKICDRNYDKPDENLKSCYRKCVKNVPENFDSIINLAEKIISKHSS</sequence>
<gene>
    <name evidence="1" type="ORF">SteCoe_14814</name>
</gene>
<accession>A0A1R2C529</accession>
<comment type="caution">
    <text evidence="1">The sequence shown here is derived from an EMBL/GenBank/DDBJ whole genome shotgun (WGS) entry which is preliminary data.</text>
</comment>
<dbReference type="EMBL" id="MPUH01000279">
    <property type="protein sequence ID" value="OMJ84123.1"/>
    <property type="molecule type" value="Genomic_DNA"/>
</dbReference>
<name>A0A1R2C529_9CILI</name>
<reference evidence="1 2" key="1">
    <citation type="submission" date="2016-11" db="EMBL/GenBank/DDBJ databases">
        <title>The macronuclear genome of Stentor coeruleus: a giant cell with tiny introns.</title>
        <authorList>
            <person name="Slabodnick M."/>
            <person name="Ruby J.G."/>
            <person name="Reiff S.B."/>
            <person name="Swart E.C."/>
            <person name="Gosai S."/>
            <person name="Prabakaran S."/>
            <person name="Witkowska E."/>
            <person name="Larue G.E."/>
            <person name="Fisher S."/>
            <person name="Freeman R.M."/>
            <person name="Gunawardena J."/>
            <person name="Chu W."/>
            <person name="Stover N.A."/>
            <person name="Gregory B.D."/>
            <person name="Nowacki M."/>
            <person name="Derisi J."/>
            <person name="Roy S.W."/>
            <person name="Marshall W.F."/>
            <person name="Sood P."/>
        </authorList>
    </citation>
    <scope>NUCLEOTIDE SEQUENCE [LARGE SCALE GENOMIC DNA]</scope>
    <source>
        <strain evidence="1">WM001</strain>
    </source>
</reference>
<dbReference type="AlphaFoldDB" id="A0A1R2C529"/>
<evidence type="ECO:0000313" key="1">
    <source>
        <dbReference type="EMBL" id="OMJ84123.1"/>
    </source>
</evidence>
<keyword evidence="2" id="KW-1185">Reference proteome</keyword>
<dbReference type="Proteomes" id="UP000187209">
    <property type="component" value="Unassembled WGS sequence"/>
</dbReference>
<evidence type="ECO:0000313" key="2">
    <source>
        <dbReference type="Proteomes" id="UP000187209"/>
    </source>
</evidence>
<protein>
    <submittedName>
        <fullName evidence="1">Uncharacterized protein</fullName>
    </submittedName>
</protein>
<organism evidence="1 2">
    <name type="scientific">Stentor coeruleus</name>
    <dbReference type="NCBI Taxonomy" id="5963"/>
    <lineage>
        <taxon>Eukaryota</taxon>
        <taxon>Sar</taxon>
        <taxon>Alveolata</taxon>
        <taxon>Ciliophora</taxon>
        <taxon>Postciliodesmatophora</taxon>
        <taxon>Heterotrichea</taxon>
        <taxon>Heterotrichida</taxon>
        <taxon>Stentoridae</taxon>
        <taxon>Stentor</taxon>
    </lineage>
</organism>